<name>A0A382NMK6_9ZZZZ</name>
<sequence length="169" mass="19516">MKMIRTKSISLLISTFLSAALLSTGAVAQDPTQLEESVEKQQMIELGRRYESAWDLYLTLRDEADGGTRLTWDNLPDWTGLYTRPVEHIALFDPDQPREELPTASLTPEFRERMLERIALSRQGIGYDLLGKCVPPGYPRWLTSPFLREFIVTPDQTWLITEVFNEIRR</sequence>
<accession>A0A382NMK6</accession>
<proteinExistence type="predicted"/>
<dbReference type="EMBL" id="UINC01101038">
    <property type="protein sequence ID" value="SVC61547.1"/>
    <property type="molecule type" value="Genomic_DNA"/>
</dbReference>
<evidence type="ECO:0000313" key="1">
    <source>
        <dbReference type="EMBL" id="SVC61547.1"/>
    </source>
</evidence>
<protein>
    <submittedName>
        <fullName evidence="1">Uncharacterized protein</fullName>
    </submittedName>
</protein>
<organism evidence="1">
    <name type="scientific">marine metagenome</name>
    <dbReference type="NCBI Taxonomy" id="408172"/>
    <lineage>
        <taxon>unclassified sequences</taxon>
        <taxon>metagenomes</taxon>
        <taxon>ecological metagenomes</taxon>
    </lineage>
</organism>
<feature type="non-terminal residue" evidence="1">
    <location>
        <position position="169"/>
    </location>
</feature>
<gene>
    <name evidence="1" type="ORF">METZ01_LOCUS314401</name>
</gene>
<dbReference type="AlphaFoldDB" id="A0A382NMK6"/>
<reference evidence="1" key="1">
    <citation type="submission" date="2018-05" db="EMBL/GenBank/DDBJ databases">
        <authorList>
            <person name="Lanie J.A."/>
            <person name="Ng W.-L."/>
            <person name="Kazmierczak K.M."/>
            <person name="Andrzejewski T.M."/>
            <person name="Davidsen T.M."/>
            <person name="Wayne K.J."/>
            <person name="Tettelin H."/>
            <person name="Glass J.I."/>
            <person name="Rusch D."/>
            <person name="Podicherti R."/>
            <person name="Tsui H.-C.T."/>
            <person name="Winkler M.E."/>
        </authorList>
    </citation>
    <scope>NUCLEOTIDE SEQUENCE</scope>
</reference>